<reference evidence="4 5" key="1">
    <citation type="submission" date="2019-01" db="EMBL/GenBank/DDBJ databases">
        <title>Lacunisphaera sp. strain TWA-58.</title>
        <authorList>
            <person name="Chen W.-M."/>
        </authorList>
    </citation>
    <scope>NUCLEOTIDE SEQUENCE [LARGE SCALE GENOMIC DNA]</scope>
    <source>
        <strain evidence="4 5">TWA-58</strain>
    </source>
</reference>
<keyword evidence="5" id="KW-1185">Reference proteome</keyword>
<feature type="signal peptide" evidence="2">
    <location>
        <begin position="1"/>
        <end position="24"/>
    </location>
</feature>
<feature type="chain" id="PRO_5020241460" description="Peptidase S9 prolyl oligopeptidase catalytic domain-containing protein" evidence="2">
    <location>
        <begin position="25"/>
        <end position="789"/>
    </location>
</feature>
<dbReference type="SUPFAM" id="SSF53474">
    <property type="entry name" value="alpha/beta-Hydrolases"/>
    <property type="match status" value="1"/>
</dbReference>
<keyword evidence="2" id="KW-0732">Signal</keyword>
<evidence type="ECO:0000313" key="5">
    <source>
        <dbReference type="Proteomes" id="UP000290218"/>
    </source>
</evidence>
<dbReference type="GO" id="GO:0008236">
    <property type="term" value="F:serine-type peptidase activity"/>
    <property type="evidence" value="ECO:0007669"/>
    <property type="project" value="InterPro"/>
</dbReference>
<dbReference type="InterPro" id="IPR050278">
    <property type="entry name" value="Serine_Prot_S9B/DPPIV"/>
</dbReference>
<dbReference type="EMBL" id="SDHX01000002">
    <property type="protein sequence ID" value="RXK53622.1"/>
    <property type="molecule type" value="Genomic_DNA"/>
</dbReference>
<feature type="domain" description="Peptidase S9 prolyl oligopeptidase catalytic" evidence="3">
    <location>
        <begin position="562"/>
        <end position="678"/>
    </location>
</feature>
<proteinExistence type="predicted"/>
<feature type="region of interest" description="Disordered" evidence="1">
    <location>
        <begin position="196"/>
        <end position="222"/>
    </location>
</feature>
<evidence type="ECO:0000313" key="4">
    <source>
        <dbReference type="EMBL" id="RXK53622.1"/>
    </source>
</evidence>
<dbReference type="Gene3D" id="3.40.50.1820">
    <property type="entry name" value="alpha/beta hydrolase"/>
    <property type="match status" value="1"/>
</dbReference>
<dbReference type="GO" id="GO:0006508">
    <property type="term" value="P:proteolysis"/>
    <property type="evidence" value="ECO:0007669"/>
    <property type="project" value="InterPro"/>
</dbReference>
<dbReference type="AlphaFoldDB" id="A0A4Q1C5B1"/>
<sequence length="789" mass="86529">MFRPLFLLTLALPIAAQETAPAAAAPIPAAPAPAAPVEQILRPPEPGRFAELFRRFRTEHAALSPDGRYVAYSVRNDEEISVVVLDREQPDALKTRVVVINDDAATPMLSEQQREKTPGRIRWMRWVTPNRLVLETNRVHVGGSGGAWASQVGAVLAFDADGANARQIASPEDIPELVMDGGTQSLFSTARGNSAGFNSRVWTPDQPVPSPGDDTPDEADPLQPAIAGDADLAGADLSVTLPRSLRVLELDAQRAGAVTLVSTGAARATGSRGVGFHSLDATTGKLTNLHDQLVALNRHHLLDRLGRPRLALPNHSIASFPFDYEYLGPEGRSRARPLGEVSGLGGFRLSPENFFGERAIPVGFDENPDILYYASNVGRDTFALYSWNLATNQRGSFALENPGYDLVAAPAAGYGEGSTLVFDRYTRSLTGVRYQATLRTTAWLRPEWRAVQADLEKALPGRCVDLLEWDESGRHFLVSTEGPADPGAFYFYDRTTARLTEFVRRAPWIDREHLHATVPFGFTTTAGHRISGLVTVPSQPRMKPIPLLVLCPDQPWERVTPDFHTEVNALAGMGFAVVQFNGRGTWGYGLKQRQALTAGYDLVQVEDVVTTVETLSQLFNVNRNRVALLGRGHGGFIALRALQAHPDLFRCAVAIDAPVDLGDWLNKMKWTDEDVFPHLTRAWLGDADRLKAAPLTRQAGAITKPILLLTYPGPDGAPRRPLYLANRRFAADVSRAGTTAELEELPLDYVRGLPRARAEVFDHIEGFLNEHIYDYKVKLGDLKVLPEKK</sequence>
<evidence type="ECO:0000256" key="1">
    <source>
        <dbReference type="SAM" id="MobiDB-lite"/>
    </source>
</evidence>
<accession>A0A4Q1C5B1</accession>
<dbReference type="PANTHER" id="PTHR11731">
    <property type="entry name" value="PROTEASE FAMILY S9B,C DIPEPTIDYL-PEPTIDASE IV-RELATED"/>
    <property type="match status" value="1"/>
</dbReference>
<dbReference type="OrthoDB" id="184268at2"/>
<dbReference type="Pfam" id="PF00326">
    <property type="entry name" value="Peptidase_S9"/>
    <property type="match status" value="1"/>
</dbReference>
<evidence type="ECO:0000256" key="2">
    <source>
        <dbReference type="SAM" id="SignalP"/>
    </source>
</evidence>
<comment type="caution">
    <text evidence="4">The sequence shown here is derived from an EMBL/GenBank/DDBJ whole genome shotgun (WGS) entry which is preliminary data.</text>
</comment>
<dbReference type="InterPro" id="IPR001375">
    <property type="entry name" value="Peptidase_S9_cat"/>
</dbReference>
<name>A0A4Q1C5B1_9BACT</name>
<dbReference type="Proteomes" id="UP000290218">
    <property type="component" value="Unassembled WGS sequence"/>
</dbReference>
<organism evidence="4 5">
    <name type="scientific">Oleiharenicola lentus</name>
    <dbReference type="NCBI Taxonomy" id="2508720"/>
    <lineage>
        <taxon>Bacteria</taxon>
        <taxon>Pseudomonadati</taxon>
        <taxon>Verrucomicrobiota</taxon>
        <taxon>Opitutia</taxon>
        <taxon>Opitutales</taxon>
        <taxon>Opitutaceae</taxon>
        <taxon>Oleiharenicola</taxon>
    </lineage>
</organism>
<dbReference type="SUPFAM" id="SSF82171">
    <property type="entry name" value="DPP6 N-terminal domain-like"/>
    <property type="match status" value="1"/>
</dbReference>
<gene>
    <name evidence="4" type="ORF">ESB00_18200</name>
</gene>
<dbReference type="GO" id="GO:0008239">
    <property type="term" value="F:dipeptidyl-peptidase activity"/>
    <property type="evidence" value="ECO:0007669"/>
    <property type="project" value="TreeGrafter"/>
</dbReference>
<protein>
    <recommendedName>
        <fullName evidence="3">Peptidase S9 prolyl oligopeptidase catalytic domain-containing protein</fullName>
    </recommendedName>
</protein>
<dbReference type="RefSeq" id="WP_129049485.1">
    <property type="nucleotide sequence ID" value="NZ_SDHX01000002.1"/>
</dbReference>
<evidence type="ECO:0000259" key="3">
    <source>
        <dbReference type="Pfam" id="PF00326"/>
    </source>
</evidence>
<dbReference type="PANTHER" id="PTHR11731:SF193">
    <property type="entry name" value="DIPEPTIDYL PEPTIDASE 9"/>
    <property type="match status" value="1"/>
</dbReference>
<dbReference type="InterPro" id="IPR029058">
    <property type="entry name" value="AB_hydrolase_fold"/>
</dbReference>